<evidence type="ECO:0000313" key="4">
    <source>
        <dbReference type="EMBL" id="NHF61979.1"/>
    </source>
</evidence>
<organism evidence="4 5">
    <name type="scientific">Microcella pacifica</name>
    <dbReference type="NCBI Taxonomy" id="2591847"/>
    <lineage>
        <taxon>Bacteria</taxon>
        <taxon>Bacillati</taxon>
        <taxon>Actinomycetota</taxon>
        <taxon>Actinomycetes</taxon>
        <taxon>Micrococcales</taxon>
        <taxon>Microbacteriaceae</taxon>
        <taxon>Microcella</taxon>
    </lineage>
</organism>
<feature type="chain" id="PRO_5038374693" evidence="3">
    <location>
        <begin position="26"/>
        <end position="325"/>
    </location>
</feature>
<dbReference type="GO" id="GO:0055085">
    <property type="term" value="P:transmembrane transport"/>
    <property type="evidence" value="ECO:0007669"/>
    <property type="project" value="InterPro"/>
</dbReference>
<dbReference type="NCBIfam" id="TIGR01098">
    <property type="entry name" value="3A0109s03R"/>
    <property type="match status" value="1"/>
</dbReference>
<gene>
    <name evidence="4" type="primary">phnD</name>
    <name evidence="4" type="ORF">FK219_001775</name>
</gene>
<dbReference type="PROSITE" id="PS51257">
    <property type="entry name" value="PROKAR_LIPOPROTEIN"/>
    <property type="match status" value="1"/>
</dbReference>
<dbReference type="Pfam" id="PF12974">
    <property type="entry name" value="Phosphonate-bd"/>
    <property type="match status" value="1"/>
</dbReference>
<sequence length="325" mass="33699">MTRRWGAIAAASALALGLAACAPTAEEPTDDGAATEWPEEIVLGLVPSQEVDQLVLDAEVLGDLLSEELGITVRAEVTDSYNALVVAMQSGQAAIGMFGPIALVQAADQAGAEPILQSVRFGSSTYVTQWFTNDPDRFCETEVVLDEDGFAFCNGVLDAESGPVGESALALIEQDEAISFVDEGSASGYYYPATQLEEAGLDPFALSGSFFAGGHPNSVLSVARGDATVGVSFNDARGNVVEELPTVGEDVVVFAWSTAIPNDGVAVAGDLPQDLKDAITEAFLAIADSEEGLAALDAVYSIEGLVPADLDALDAARQVEANFGE</sequence>
<dbReference type="RefSeq" id="WP_152582953.1">
    <property type="nucleotide sequence ID" value="NZ_JAVJPO010000027.1"/>
</dbReference>
<reference evidence="4 5" key="2">
    <citation type="submission" date="2020-03" db="EMBL/GenBank/DDBJ databases">
        <title>Chryseoglobus sp. isolated from a deep-sea seamount.</title>
        <authorList>
            <person name="Zhang D.-C."/>
        </authorList>
    </citation>
    <scope>NUCLEOTIDE SEQUENCE [LARGE SCALE GENOMIC DNA]</scope>
    <source>
        <strain evidence="4 5">KN1116</strain>
    </source>
</reference>
<dbReference type="EMBL" id="VIKT02000002">
    <property type="protein sequence ID" value="NHF61979.1"/>
    <property type="molecule type" value="Genomic_DNA"/>
</dbReference>
<dbReference type="Gene3D" id="3.40.190.10">
    <property type="entry name" value="Periplasmic binding protein-like II"/>
    <property type="match status" value="2"/>
</dbReference>
<evidence type="ECO:0000256" key="2">
    <source>
        <dbReference type="ARBA" id="ARBA00022729"/>
    </source>
</evidence>
<dbReference type="GO" id="GO:0043190">
    <property type="term" value="C:ATP-binding cassette (ABC) transporter complex"/>
    <property type="evidence" value="ECO:0007669"/>
    <property type="project" value="InterPro"/>
</dbReference>
<dbReference type="OrthoDB" id="5139702at2"/>
<dbReference type="Proteomes" id="UP000818266">
    <property type="component" value="Unassembled WGS sequence"/>
</dbReference>
<dbReference type="PANTHER" id="PTHR35841:SF1">
    <property type="entry name" value="PHOSPHONATES-BINDING PERIPLASMIC PROTEIN"/>
    <property type="match status" value="1"/>
</dbReference>
<evidence type="ECO:0000256" key="1">
    <source>
        <dbReference type="ARBA" id="ARBA00007162"/>
    </source>
</evidence>
<dbReference type="PANTHER" id="PTHR35841">
    <property type="entry name" value="PHOSPHONATES-BINDING PERIPLASMIC PROTEIN"/>
    <property type="match status" value="1"/>
</dbReference>
<proteinExistence type="inferred from homology"/>
<dbReference type="AlphaFoldDB" id="A0A9E5JKI8"/>
<keyword evidence="2 3" id="KW-0732">Signal</keyword>
<reference evidence="4 5" key="1">
    <citation type="submission" date="2019-06" db="EMBL/GenBank/DDBJ databases">
        <authorList>
            <person name="De-Chao Zhang Q."/>
        </authorList>
    </citation>
    <scope>NUCLEOTIDE SEQUENCE [LARGE SCALE GENOMIC DNA]</scope>
    <source>
        <strain evidence="4 5">KN1116</strain>
    </source>
</reference>
<evidence type="ECO:0000313" key="5">
    <source>
        <dbReference type="Proteomes" id="UP000818266"/>
    </source>
</evidence>
<comment type="similarity">
    <text evidence="1">Belongs to the phosphate/phosphite/phosphonate binding protein family.</text>
</comment>
<comment type="caution">
    <text evidence="4">The sequence shown here is derived from an EMBL/GenBank/DDBJ whole genome shotgun (WGS) entry which is preliminary data.</text>
</comment>
<dbReference type="SUPFAM" id="SSF53850">
    <property type="entry name" value="Periplasmic binding protein-like II"/>
    <property type="match status" value="1"/>
</dbReference>
<feature type="signal peptide" evidence="3">
    <location>
        <begin position="1"/>
        <end position="25"/>
    </location>
</feature>
<dbReference type="InterPro" id="IPR005770">
    <property type="entry name" value="PhnD"/>
</dbReference>
<accession>A0A9E5JKI8</accession>
<keyword evidence="5" id="KW-1185">Reference proteome</keyword>
<name>A0A9E5JKI8_9MICO</name>
<evidence type="ECO:0000256" key="3">
    <source>
        <dbReference type="SAM" id="SignalP"/>
    </source>
</evidence>
<protein>
    <submittedName>
        <fullName evidence="4">Phosphate/phosphite/phosphonate ABC transporter substrate-binding protein</fullName>
    </submittedName>
</protein>